<dbReference type="Proteomes" id="UP001161389">
    <property type="component" value="Unassembled WGS sequence"/>
</dbReference>
<dbReference type="InterPro" id="IPR057270">
    <property type="entry name" value="Ycgb-like"/>
</dbReference>
<dbReference type="InterPro" id="IPR056174">
    <property type="entry name" value="SpoVR_N"/>
</dbReference>
<feature type="domain" description="SpoVR-like C-terminal" evidence="2">
    <location>
        <begin position="444"/>
        <end position="497"/>
    </location>
</feature>
<dbReference type="PANTHER" id="PTHR30029:SF2">
    <property type="entry name" value="STAGE V SPORULATION PROTEIN R"/>
    <property type="match status" value="1"/>
</dbReference>
<feature type="domain" description="SpoVR protein-like N-terminal" evidence="1">
    <location>
        <begin position="24"/>
        <end position="441"/>
    </location>
</feature>
<dbReference type="PANTHER" id="PTHR30029">
    <property type="entry name" value="STAGE V SPORULATION PROTEIN R"/>
    <property type="match status" value="1"/>
</dbReference>
<dbReference type="Pfam" id="PF24755">
    <property type="entry name" value="SpoVR_C"/>
    <property type="match status" value="1"/>
</dbReference>
<dbReference type="RefSeq" id="WP_284377954.1">
    <property type="nucleotide sequence ID" value="NZ_BSNM01000002.1"/>
</dbReference>
<evidence type="ECO:0000259" key="2">
    <source>
        <dbReference type="Pfam" id="PF24755"/>
    </source>
</evidence>
<dbReference type="AlphaFoldDB" id="A0AA37W466"/>
<accession>A0AA37W466</accession>
<keyword evidence="4" id="KW-1185">Reference proteome</keyword>
<dbReference type="EMBL" id="BSNM01000002">
    <property type="protein sequence ID" value="GLQ29832.1"/>
    <property type="molecule type" value="Genomic_DNA"/>
</dbReference>
<proteinExistence type="predicted"/>
<protein>
    <submittedName>
        <fullName evidence="3">SpoVR family protein</fullName>
    </submittedName>
</protein>
<evidence type="ECO:0000259" key="1">
    <source>
        <dbReference type="Pfam" id="PF04293"/>
    </source>
</evidence>
<name>A0AA37W466_9GAMM</name>
<reference evidence="3" key="1">
    <citation type="journal article" date="2014" name="Int. J. Syst. Evol. Microbiol.">
        <title>Complete genome sequence of Corynebacterium casei LMG S-19264T (=DSM 44701T), isolated from a smear-ripened cheese.</title>
        <authorList>
            <consortium name="US DOE Joint Genome Institute (JGI-PGF)"/>
            <person name="Walter F."/>
            <person name="Albersmeier A."/>
            <person name="Kalinowski J."/>
            <person name="Ruckert C."/>
        </authorList>
    </citation>
    <scope>NUCLEOTIDE SEQUENCE</scope>
    <source>
        <strain evidence="3">NBRC 110071</strain>
    </source>
</reference>
<sequence length="520" mass="61530">MTRKPTPLPLNRKFKRQYLSEGSEWNFDLIKLYDQKISELAQEFGLDTYPNQIEMISSEQMMDAYASIGMPLMYNHWSFGKHFLSTHKNYQRGAMGLAYEIVINSSPCISYLMEENTMAMQALVIAHACYGHNSFFKGNYLFQTWTDATAIIDYLLFAKQYIQKCEERYGTDQVEQLLDSCHALMNYGVNRYKRPVPLSPQEEEAKQAEREEYRQRQLNQLWNTIPKSKRPKDEGSKRFPEEPEENILYFIEKNAPLLETWQREIIRIVRKLSQYFYPQKQTQVMNEGWATFWHYTLINELYNRGFITEGMLIECMQSHTNVIYQPDFDSPYYSGINPYTLGFSMMRDIQRICQNPTDEDKEWFPDIAGSDWVKTLDYAMRNYKDESFILQFLSPKVMRDLHLFGIRDDKQKDHLEVTAIHDELGYRELRCELSDQYNLGNIEPNIQVYNVNVRGDRSITLKHYMHNSRPLDDHSSEEMLKHIYSLWGFPVRLESVDNQILVQSWECPDKTTEELIGKAS</sequence>
<organism evidence="3 4">
    <name type="scientific">Litoribrevibacter albus</name>
    <dbReference type="NCBI Taxonomy" id="1473156"/>
    <lineage>
        <taxon>Bacteria</taxon>
        <taxon>Pseudomonadati</taxon>
        <taxon>Pseudomonadota</taxon>
        <taxon>Gammaproteobacteria</taxon>
        <taxon>Oceanospirillales</taxon>
        <taxon>Oceanospirillaceae</taxon>
        <taxon>Litoribrevibacter</taxon>
    </lineage>
</organism>
<dbReference type="InterPro" id="IPR057008">
    <property type="entry name" value="SpoVR-like_C"/>
</dbReference>
<evidence type="ECO:0000313" key="3">
    <source>
        <dbReference type="EMBL" id="GLQ29832.1"/>
    </source>
</evidence>
<dbReference type="InterPro" id="IPR007390">
    <property type="entry name" value="Spore_V_R"/>
</dbReference>
<dbReference type="NCBIfam" id="NF008737">
    <property type="entry name" value="PRK11767.1"/>
    <property type="match status" value="1"/>
</dbReference>
<reference evidence="3" key="2">
    <citation type="submission" date="2023-01" db="EMBL/GenBank/DDBJ databases">
        <title>Draft genome sequence of Litoribrevibacter albus strain NBRC 110071.</title>
        <authorList>
            <person name="Sun Q."/>
            <person name="Mori K."/>
        </authorList>
    </citation>
    <scope>NUCLEOTIDE SEQUENCE</scope>
    <source>
        <strain evidence="3">NBRC 110071</strain>
    </source>
</reference>
<comment type="caution">
    <text evidence="3">The sequence shown here is derived from an EMBL/GenBank/DDBJ whole genome shotgun (WGS) entry which is preliminary data.</text>
</comment>
<gene>
    <name evidence="3" type="ORF">GCM10007876_03100</name>
</gene>
<evidence type="ECO:0000313" key="4">
    <source>
        <dbReference type="Proteomes" id="UP001161389"/>
    </source>
</evidence>
<dbReference type="Pfam" id="PF04293">
    <property type="entry name" value="SpoVR"/>
    <property type="match status" value="1"/>
</dbReference>